<keyword evidence="2" id="KW-1185">Reference proteome</keyword>
<name>A0A918HTC9_9ACTN</name>
<organism evidence="1 2">
    <name type="scientific">Streptomyces phaeofaciens</name>
    <dbReference type="NCBI Taxonomy" id="68254"/>
    <lineage>
        <taxon>Bacteria</taxon>
        <taxon>Bacillati</taxon>
        <taxon>Actinomycetota</taxon>
        <taxon>Actinomycetes</taxon>
        <taxon>Kitasatosporales</taxon>
        <taxon>Streptomycetaceae</taxon>
        <taxon>Streptomyces</taxon>
    </lineage>
</organism>
<comment type="caution">
    <text evidence="1">The sequence shown here is derived from an EMBL/GenBank/DDBJ whole genome shotgun (WGS) entry which is preliminary data.</text>
</comment>
<protein>
    <submittedName>
        <fullName evidence="1">Uncharacterized protein</fullName>
    </submittedName>
</protein>
<proteinExistence type="predicted"/>
<reference evidence="1" key="2">
    <citation type="submission" date="2020-09" db="EMBL/GenBank/DDBJ databases">
        <authorList>
            <person name="Sun Q."/>
            <person name="Ohkuma M."/>
        </authorList>
    </citation>
    <scope>NUCLEOTIDE SEQUENCE</scope>
    <source>
        <strain evidence="1">JCM 4125</strain>
    </source>
</reference>
<gene>
    <name evidence="1" type="ORF">GCM10010226_90590</name>
</gene>
<dbReference type="RefSeq" id="WP_189718431.1">
    <property type="nucleotide sequence ID" value="NZ_BMSA01000061.1"/>
</dbReference>
<sequence length="251" mass="27457">MTSQPVPNLASLYPELGQDGTLQIVLQKAVHQAGYRFDVLPERAPGWKRSGARADSGNRTTSTHLGIQDRCFGMSFWERGVAMAKGTTTSLDEAAMATGVWQSGANLEDLRSACQFVHYGPLAEAHERGTAVETMWMIYRQTAAPHVDHDLIEAAYAQPQLRALFPFHSHRSLNFSRCTGFPYTNDVPVVTPVDGKYRVTWWKTRSPHGPADIGETDNPRDAVALVVAHLPPECGPAVPGTADDLDKSDST</sequence>
<reference evidence="1" key="1">
    <citation type="journal article" date="2014" name="Int. J. Syst. Evol. Microbiol.">
        <title>Complete genome sequence of Corynebacterium casei LMG S-19264T (=DSM 44701T), isolated from a smear-ripened cheese.</title>
        <authorList>
            <consortium name="US DOE Joint Genome Institute (JGI-PGF)"/>
            <person name="Walter F."/>
            <person name="Albersmeier A."/>
            <person name="Kalinowski J."/>
            <person name="Ruckert C."/>
        </authorList>
    </citation>
    <scope>NUCLEOTIDE SEQUENCE</scope>
    <source>
        <strain evidence="1">JCM 4125</strain>
    </source>
</reference>
<dbReference type="Proteomes" id="UP000646776">
    <property type="component" value="Unassembled WGS sequence"/>
</dbReference>
<dbReference type="AlphaFoldDB" id="A0A918HTC9"/>
<evidence type="ECO:0000313" key="1">
    <source>
        <dbReference type="EMBL" id="GGT99379.1"/>
    </source>
</evidence>
<accession>A0A918HTC9</accession>
<dbReference type="Pfam" id="PF19692">
    <property type="entry name" value="DUF6193"/>
    <property type="match status" value="1"/>
</dbReference>
<evidence type="ECO:0000313" key="2">
    <source>
        <dbReference type="Proteomes" id="UP000646776"/>
    </source>
</evidence>
<dbReference type="InterPro" id="IPR045682">
    <property type="entry name" value="DUF6193"/>
</dbReference>
<dbReference type="EMBL" id="BMSA01000061">
    <property type="protein sequence ID" value="GGT99379.1"/>
    <property type="molecule type" value="Genomic_DNA"/>
</dbReference>